<feature type="compositionally biased region" description="Low complexity" evidence="1">
    <location>
        <begin position="1"/>
        <end position="14"/>
    </location>
</feature>
<organism evidence="2">
    <name type="scientific">Tanacetum cinerariifolium</name>
    <name type="common">Dalmatian daisy</name>
    <name type="synonym">Chrysanthemum cinerariifolium</name>
    <dbReference type="NCBI Taxonomy" id="118510"/>
    <lineage>
        <taxon>Eukaryota</taxon>
        <taxon>Viridiplantae</taxon>
        <taxon>Streptophyta</taxon>
        <taxon>Embryophyta</taxon>
        <taxon>Tracheophyta</taxon>
        <taxon>Spermatophyta</taxon>
        <taxon>Magnoliopsida</taxon>
        <taxon>eudicotyledons</taxon>
        <taxon>Gunneridae</taxon>
        <taxon>Pentapetalae</taxon>
        <taxon>asterids</taxon>
        <taxon>campanulids</taxon>
        <taxon>Asterales</taxon>
        <taxon>Asteraceae</taxon>
        <taxon>Asteroideae</taxon>
        <taxon>Anthemideae</taxon>
        <taxon>Anthemidinae</taxon>
        <taxon>Tanacetum</taxon>
    </lineage>
</organism>
<dbReference type="AlphaFoldDB" id="A0A699XIH2"/>
<feature type="region of interest" description="Disordered" evidence="1">
    <location>
        <begin position="1"/>
        <end position="50"/>
    </location>
</feature>
<reference evidence="2" key="1">
    <citation type="journal article" date="2019" name="Sci. Rep.">
        <title>Draft genome of Tanacetum cinerariifolium, the natural source of mosquito coil.</title>
        <authorList>
            <person name="Yamashiro T."/>
            <person name="Shiraishi A."/>
            <person name="Satake H."/>
            <person name="Nakayama K."/>
        </authorList>
    </citation>
    <scope>NUCLEOTIDE SEQUENCE</scope>
</reference>
<accession>A0A699XIH2</accession>
<sequence length="50" mass="4973">ARGPGSAPARSGRAGSRGGTAGNRCGRARSWSAPVALKKPHSGSAASWQQ</sequence>
<proteinExistence type="predicted"/>
<gene>
    <name evidence="2" type="ORF">Tci_930119</name>
</gene>
<feature type="non-terminal residue" evidence="2">
    <location>
        <position position="1"/>
    </location>
</feature>
<dbReference type="EMBL" id="BKCJ011849344">
    <property type="protein sequence ID" value="GFD58150.1"/>
    <property type="molecule type" value="Genomic_DNA"/>
</dbReference>
<name>A0A699XIH2_TANCI</name>
<evidence type="ECO:0000313" key="2">
    <source>
        <dbReference type="EMBL" id="GFD58150.1"/>
    </source>
</evidence>
<comment type="caution">
    <text evidence="2">The sequence shown here is derived from an EMBL/GenBank/DDBJ whole genome shotgun (WGS) entry which is preliminary data.</text>
</comment>
<evidence type="ECO:0000256" key="1">
    <source>
        <dbReference type="SAM" id="MobiDB-lite"/>
    </source>
</evidence>
<protein>
    <submittedName>
        <fullName evidence="2">Uncharacterized protein</fullName>
    </submittedName>
</protein>